<dbReference type="Pfam" id="PF04828">
    <property type="entry name" value="GFA"/>
    <property type="match status" value="1"/>
</dbReference>
<evidence type="ECO:0000256" key="3">
    <source>
        <dbReference type="ARBA" id="ARBA00022833"/>
    </source>
</evidence>
<evidence type="ECO:0000259" key="5">
    <source>
        <dbReference type="PROSITE" id="PS51891"/>
    </source>
</evidence>
<keyword evidence="8" id="KW-1185">Reference proteome</keyword>
<evidence type="ECO:0000256" key="4">
    <source>
        <dbReference type="ARBA" id="ARBA00023239"/>
    </source>
</evidence>
<comment type="caution">
    <text evidence="6">The sequence shown here is derived from an EMBL/GenBank/DDBJ whole genome shotgun (WGS) entry which is preliminary data.</text>
</comment>
<evidence type="ECO:0000256" key="1">
    <source>
        <dbReference type="ARBA" id="ARBA00005495"/>
    </source>
</evidence>
<dbReference type="Gene3D" id="3.90.1590.10">
    <property type="entry name" value="glutathione-dependent formaldehyde- activating enzyme (gfa)"/>
    <property type="match status" value="1"/>
</dbReference>
<dbReference type="AlphaFoldDB" id="A0A845AQR4"/>
<dbReference type="EMBL" id="WTYE01000001">
    <property type="protein sequence ID" value="MXP33606.1"/>
    <property type="molecule type" value="Genomic_DNA"/>
</dbReference>
<dbReference type="InterPro" id="IPR011057">
    <property type="entry name" value="Mss4-like_sf"/>
</dbReference>
<dbReference type="Proteomes" id="UP000446786">
    <property type="component" value="Unassembled WGS sequence"/>
</dbReference>
<keyword evidence="3" id="KW-0862">Zinc</keyword>
<proteinExistence type="inferred from homology"/>
<evidence type="ECO:0000313" key="8">
    <source>
        <dbReference type="Proteomes" id="UP000446786"/>
    </source>
</evidence>
<feature type="domain" description="CENP-V/GFA" evidence="5">
    <location>
        <begin position="1"/>
        <end position="115"/>
    </location>
</feature>
<evidence type="ECO:0000313" key="7">
    <source>
        <dbReference type="EMBL" id="MXP33606.1"/>
    </source>
</evidence>
<dbReference type="EMBL" id="WTYE01000001">
    <property type="protein sequence ID" value="MXP30846.1"/>
    <property type="molecule type" value="Genomic_DNA"/>
</dbReference>
<dbReference type="PANTHER" id="PTHR33337:SF40">
    <property type="entry name" value="CENP-V_GFA DOMAIN-CONTAINING PROTEIN-RELATED"/>
    <property type="match status" value="1"/>
</dbReference>
<dbReference type="PROSITE" id="PS51891">
    <property type="entry name" value="CENP_V_GFA"/>
    <property type="match status" value="1"/>
</dbReference>
<evidence type="ECO:0000313" key="6">
    <source>
        <dbReference type="EMBL" id="MXP30846.1"/>
    </source>
</evidence>
<keyword evidence="2" id="KW-0479">Metal-binding</keyword>
<protein>
    <recommendedName>
        <fullName evidence="5">CENP-V/GFA domain-containing protein</fullName>
    </recommendedName>
</protein>
<dbReference type="GO" id="GO:0046872">
    <property type="term" value="F:metal ion binding"/>
    <property type="evidence" value="ECO:0007669"/>
    <property type="project" value="UniProtKB-KW"/>
</dbReference>
<dbReference type="OrthoDB" id="7186766at2"/>
<dbReference type="PANTHER" id="PTHR33337">
    <property type="entry name" value="GFA DOMAIN-CONTAINING PROTEIN"/>
    <property type="match status" value="1"/>
</dbReference>
<gene>
    <name evidence="6" type="ORF">GRI94_03305</name>
    <name evidence="7" type="ORF">GRI94_17395</name>
</gene>
<dbReference type="SUPFAM" id="SSF51316">
    <property type="entry name" value="Mss4-like"/>
    <property type="match status" value="1"/>
</dbReference>
<evidence type="ECO:0000256" key="2">
    <source>
        <dbReference type="ARBA" id="ARBA00022723"/>
    </source>
</evidence>
<comment type="similarity">
    <text evidence="1">Belongs to the Gfa family.</text>
</comment>
<sequence>MSYVCSKPPVWSCSCHCKACQKLSGAPFVSAFSVPSASVEISGETISFTRESDAGNRVRTSSCAHCGTRVFAQSDGAKHLINIFAGTLSDPSGFRPVSNVYLSEAASWIDPPEADFNFPGMPAA</sequence>
<dbReference type="InterPro" id="IPR006913">
    <property type="entry name" value="CENP-V/GFA"/>
</dbReference>
<keyword evidence="4" id="KW-0456">Lyase</keyword>
<reference evidence="6 8" key="1">
    <citation type="submission" date="2019-12" db="EMBL/GenBank/DDBJ databases">
        <title>Genomic-based taxomic classification of the family Erythrobacteraceae.</title>
        <authorList>
            <person name="Xu L."/>
        </authorList>
    </citation>
    <scope>NUCLEOTIDE SEQUENCE [LARGE SCALE GENOMIC DNA]</scope>
    <source>
        <strain evidence="6 8">JCM 16677</strain>
    </source>
</reference>
<accession>A0A845AQR4</accession>
<name>A0A845AQR4_9SPHN</name>
<organism evidence="6 8">
    <name type="scientific">Parerythrobacter jejuensis</name>
    <dbReference type="NCBI Taxonomy" id="795812"/>
    <lineage>
        <taxon>Bacteria</taxon>
        <taxon>Pseudomonadati</taxon>
        <taxon>Pseudomonadota</taxon>
        <taxon>Alphaproteobacteria</taxon>
        <taxon>Sphingomonadales</taxon>
        <taxon>Erythrobacteraceae</taxon>
        <taxon>Parerythrobacter</taxon>
    </lineage>
</organism>
<dbReference type="GO" id="GO:0016846">
    <property type="term" value="F:carbon-sulfur lyase activity"/>
    <property type="evidence" value="ECO:0007669"/>
    <property type="project" value="InterPro"/>
</dbReference>